<dbReference type="EC" id="3.5.1.19" evidence="6"/>
<comment type="similarity">
    <text evidence="1">Belongs to the isochorismatase family.</text>
</comment>
<keyword evidence="3" id="KW-0479">Metal-binding</keyword>
<evidence type="ECO:0000256" key="6">
    <source>
        <dbReference type="ARBA" id="ARBA00039017"/>
    </source>
</evidence>
<organism evidence="9 10">
    <name type="scientific">Gloeophyllum trabeum (strain ATCC 11539 / FP-39264 / Madison 617)</name>
    <name type="common">Brown rot fungus</name>
    <dbReference type="NCBI Taxonomy" id="670483"/>
    <lineage>
        <taxon>Eukaryota</taxon>
        <taxon>Fungi</taxon>
        <taxon>Dikarya</taxon>
        <taxon>Basidiomycota</taxon>
        <taxon>Agaricomycotina</taxon>
        <taxon>Agaricomycetes</taxon>
        <taxon>Gloeophyllales</taxon>
        <taxon>Gloeophyllaceae</taxon>
        <taxon>Gloeophyllum</taxon>
    </lineage>
</organism>
<evidence type="ECO:0000313" key="9">
    <source>
        <dbReference type="EMBL" id="EPQ54338.1"/>
    </source>
</evidence>
<dbReference type="GO" id="GO:0008936">
    <property type="term" value="F:nicotinamidase activity"/>
    <property type="evidence" value="ECO:0007669"/>
    <property type="project" value="UniProtKB-EC"/>
</dbReference>
<dbReference type="OrthoDB" id="1739143at2759"/>
<evidence type="ECO:0000313" key="10">
    <source>
        <dbReference type="Proteomes" id="UP000030669"/>
    </source>
</evidence>
<dbReference type="RefSeq" id="XP_007867628.1">
    <property type="nucleotide sequence ID" value="XM_007869437.1"/>
</dbReference>
<dbReference type="Pfam" id="PF00857">
    <property type="entry name" value="Isochorismatase"/>
    <property type="match status" value="1"/>
</dbReference>
<gene>
    <name evidence="9" type="ORF">GLOTRDRAFT_106789</name>
</gene>
<evidence type="ECO:0000256" key="2">
    <source>
        <dbReference type="ARBA" id="ARBA00022642"/>
    </source>
</evidence>
<dbReference type="InterPro" id="IPR036380">
    <property type="entry name" value="Isochorismatase-like_sf"/>
</dbReference>
<protein>
    <recommendedName>
        <fullName evidence="6">nicotinamidase</fullName>
        <ecNumber evidence="6">3.5.1.19</ecNumber>
    </recommendedName>
    <alternativeName>
        <fullName evidence="7">Nicotinamide deamidase</fullName>
    </alternativeName>
</protein>
<dbReference type="KEGG" id="gtr:GLOTRDRAFT_106789"/>
<dbReference type="GO" id="GO:0019363">
    <property type="term" value="P:pyridine nucleotide biosynthetic process"/>
    <property type="evidence" value="ECO:0007669"/>
    <property type="project" value="UniProtKB-KW"/>
</dbReference>
<evidence type="ECO:0000259" key="8">
    <source>
        <dbReference type="Pfam" id="PF00857"/>
    </source>
</evidence>
<dbReference type="STRING" id="670483.S7Q4D4"/>
<dbReference type="HOGENOM" id="CLU_068979_13_0_1"/>
<keyword evidence="10" id="KW-1185">Reference proteome</keyword>
<keyword evidence="4 9" id="KW-0378">Hydrolase</keyword>
<dbReference type="Proteomes" id="UP000030669">
    <property type="component" value="Unassembled WGS sequence"/>
</dbReference>
<feature type="domain" description="Isochorismatase-like" evidence="8">
    <location>
        <begin position="2"/>
        <end position="223"/>
    </location>
</feature>
<reference evidence="9 10" key="1">
    <citation type="journal article" date="2012" name="Science">
        <title>The Paleozoic origin of enzymatic lignin decomposition reconstructed from 31 fungal genomes.</title>
        <authorList>
            <person name="Floudas D."/>
            <person name="Binder M."/>
            <person name="Riley R."/>
            <person name="Barry K."/>
            <person name="Blanchette R.A."/>
            <person name="Henrissat B."/>
            <person name="Martinez A.T."/>
            <person name="Otillar R."/>
            <person name="Spatafora J.W."/>
            <person name="Yadav J.S."/>
            <person name="Aerts A."/>
            <person name="Benoit I."/>
            <person name="Boyd A."/>
            <person name="Carlson A."/>
            <person name="Copeland A."/>
            <person name="Coutinho P.M."/>
            <person name="de Vries R.P."/>
            <person name="Ferreira P."/>
            <person name="Findley K."/>
            <person name="Foster B."/>
            <person name="Gaskell J."/>
            <person name="Glotzer D."/>
            <person name="Gorecki P."/>
            <person name="Heitman J."/>
            <person name="Hesse C."/>
            <person name="Hori C."/>
            <person name="Igarashi K."/>
            <person name="Jurgens J.A."/>
            <person name="Kallen N."/>
            <person name="Kersten P."/>
            <person name="Kohler A."/>
            <person name="Kuees U."/>
            <person name="Kumar T.K.A."/>
            <person name="Kuo A."/>
            <person name="LaButti K."/>
            <person name="Larrondo L.F."/>
            <person name="Lindquist E."/>
            <person name="Ling A."/>
            <person name="Lombard V."/>
            <person name="Lucas S."/>
            <person name="Lundell T."/>
            <person name="Martin R."/>
            <person name="McLaughlin D.J."/>
            <person name="Morgenstern I."/>
            <person name="Morin E."/>
            <person name="Murat C."/>
            <person name="Nagy L.G."/>
            <person name="Nolan M."/>
            <person name="Ohm R.A."/>
            <person name="Patyshakuliyeva A."/>
            <person name="Rokas A."/>
            <person name="Ruiz-Duenas F.J."/>
            <person name="Sabat G."/>
            <person name="Salamov A."/>
            <person name="Samejima M."/>
            <person name="Schmutz J."/>
            <person name="Slot J.C."/>
            <person name="St John F."/>
            <person name="Stenlid J."/>
            <person name="Sun H."/>
            <person name="Sun S."/>
            <person name="Syed K."/>
            <person name="Tsang A."/>
            <person name="Wiebenga A."/>
            <person name="Young D."/>
            <person name="Pisabarro A."/>
            <person name="Eastwood D.C."/>
            <person name="Martin F."/>
            <person name="Cullen D."/>
            <person name="Grigoriev I.V."/>
            <person name="Hibbett D.S."/>
        </authorList>
    </citation>
    <scope>NUCLEOTIDE SEQUENCE [LARGE SCALE GENOMIC DNA]</scope>
    <source>
        <strain evidence="9 10">ATCC 11539</strain>
    </source>
</reference>
<keyword evidence="2" id="KW-0662">Pyridine nucleotide biosynthesis</keyword>
<name>S7Q4D4_GLOTA</name>
<dbReference type="GO" id="GO:0046872">
    <property type="term" value="F:metal ion binding"/>
    <property type="evidence" value="ECO:0007669"/>
    <property type="project" value="UniProtKB-KW"/>
</dbReference>
<evidence type="ECO:0000256" key="5">
    <source>
        <dbReference type="ARBA" id="ARBA00037900"/>
    </source>
</evidence>
<dbReference type="EMBL" id="KB469304">
    <property type="protein sequence ID" value="EPQ54338.1"/>
    <property type="molecule type" value="Genomic_DNA"/>
</dbReference>
<dbReference type="GeneID" id="19298802"/>
<proteinExistence type="inferred from homology"/>
<dbReference type="AlphaFoldDB" id="S7Q4D4"/>
<evidence type="ECO:0000256" key="4">
    <source>
        <dbReference type="ARBA" id="ARBA00022801"/>
    </source>
</evidence>
<comment type="pathway">
    <text evidence="5">Cofactor biosynthesis; nicotinate biosynthesis; nicotinate from nicotinamide: step 1/1.</text>
</comment>
<dbReference type="eggNOG" id="KOG4003">
    <property type="taxonomic scope" value="Eukaryota"/>
</dbReference>
<dbReference type="SUPFAM" id="SSF52499">
    <property type="entry name" value="Isochorismatase-like hydrolases"/>
    <property type="match status" value="1"/>
</dbReference>
<accession>S7Q4D4</accession>
<sequence length="225" mass="24950">MSALLVVDVQYDFINGSLAVKDSESILPVVHELLDDAKWDLVIASQDYHPAGHVSFASAHNLAPFQPVRLPHPITHEQPTSVEAGEILKGAAPEDTIVQMLWPDHCVQGTKGAELEEGVRVRLERLGPKAHIVRKGCHPHIDGYSAFALNHYVKFTELPRLLFSKGIHKVTIVGLATDYCVRASAIDARKFDFEVDIVRAGVRGVYSDKEETVLQELEKWGCKII</sequence>
<dbReference type="Gene3D" id="3.40.50.850">
    <property type="entry name" value="Isochorismatase-like"/>
    <property type="match status" value="1"/>
</dbReference>
<evidence type="ECO:0000256" key="3">
    <source>
        <dbReference type="ARBA" id="ARBA00022723"/>
    </source>
</evidence>
<dbReference type="InterPro" id="IPR052347">
    <property type="entry name" value="Isochorismatase_Nicotinamidase"/>
</dbReference>
<dbReference type="PANTHER" id="PTHR11080:SF2">
    <property type="entry name" value="LD05707P"/>
    <property type="match status" value="1"/>
</dbReference>
<dbReference type="InterPro" id="IPR000868">
    <property type="entry name" value="Isochorismatase-like_dom"/>
</dbReference>
<dbReference type="OMA" id="HPPNHTS"/>
<evidence type="ECO:0000256" key="7">
    <source>
        <dbReference type="ARBA" id="ARBA00043224"/>
    </source>
</evidence>
<evidence type="ECO:0000256" key="1">
    <source>
        <dbReference type="ARBA" id="ARBA00006336"/>
    </source>
</evidence>
<dbReference type="PANTHER" id="PTHR11080">
    <property type="entry name" value="PYRAZINAMIDASE/NICOTINAMIDASE"/>
    <property type="match status" value="1"/>
</dbReference>